<dbReference type="InterPro" id="IPR005107">
    <property type="entry name" value="CO_DH_flav_C"/>
</dbReference>
<dbReference type="Gene3D" id="3.30.390.50">
    <property type="entry name" value="CO dehydrogenase flavoprotein, C-terminal domain"/>
    <property type="match status" value="1"/>
</dbReference>
<feature type="domain" description="FAD-binding PCMH-type" evidence="3">
    <location>
        <begin position="1"/>
        <end position="220"/>
    </location>
</feature>
<dbReference type="InterPro" id="IPR002346">
    <property type="entry name" value="Mopterin_DH_FAD-bd"/>
</dbReference>
<dbReference type="AlphaFoldDB" id="A0A5N3PE95"/>
<dbReference type="Pfam" id="PF03450">
    <property type="entry name" value="CO_deh_flav_C"/>
    <property type="match status" value="1"/>
</dbReference>
<evidence type="ECO:0000256" key="1">
    <source>
        <dbReference type="ARBA" id="ARBA00022630"/>
    </source>
</evidence>
<dbReference type="PANTHER" id="PTHR42659:SF1">
    <property type="entry name" value="OXIDOREDUCTASE"/>
    <property type="match status" value="1"/>
</dbReference>
<dbReference type="Pfam" id="PF00941">
    <property type="entry name" value="FAD_binding_5"/>
    <property type="match status" value="1"/>
</dbReference>
<gene>
    <name evidence="4" type="ORF">FEZ63_06635</name>
</gene>
<dbReference type="RefSeq" id="WP_150942853.1">
    <property type="nucleotide sequence ID" value="NZ_VCMV01000009.1"/>
</dbReference>
<dbReference type="GO" id="GO:0071949">
    <property type="term" value="F:FAD binding"/>
    <property type="evidence" value="ECO:0007669"/>
    <property type="project" value="InterPro"/>
</dbReference>
<dbReference type="OrthoDB" id="9814706at2"/>
<keyword evidence="5" id="KW-1185">Reference proteome</keyword>
<dbReference type="InterPro" id="IPR036318">
    <property type="entry name" value="FAD-bd_PCMH-like_sf"/>
</dbReference>
<dbReference type="SMART" id="SM01092">
    <property type="entry name" value="CO_deh_flav_C"/>
    <property type="match status" value="1"/>
</dbReference>
<evidence type="ECO:0000256" key="2">
    <source>
        <dbReference type="ARBA" id="ARBA00022827"/>
    </source>
</evidence>
<dbReference type="PANTHER" id="PTHR42659">
    <property type="entry name" value="XANTHINE DEHYDROGENASE SUBUNIT C-RELATED"/>
    <property type="match status" value="1"/>
</dbReference>
<name>A0A5N3PE95_9HYPH</name>
<dbReference type="Proteomes" id="UP000325684">
    <property type="component" value="Unassembled WGS sequence"/>
</dbReference>
<dbReference type="PROSITE" id="PS51387">
    <property type="entry name" value="FAD_PCMH"/>
    <property type="match status" value="1"/>
</dbReference>
<dbReference type="Gene3D" id="3.30.465.10">
    <property type="match status" value="1"/>
</dbReference>
<dbReference type="InterPro" id="IPR051312">
    <property type="entry name" value="Diverse_Substr_Oxidored"/>
</dbReference>
<reference evidence="4 5" key="1">
    <citation type="journal article" date="2019" name="Microorganisms">
        <title>Genome Insights into the Novel Species Microvirga brassicacearum, a Rapeseed Endophyte with Biotechnological Potential.</title>
        <authorList>
            <person name="Jimenez-Gomez A."/>
            <person name="Saati-Santamaria Z."/>
            <person name="Igual J.M."/>
            <person name="Rivas R."/>
            <person name="Mateos P.F."/>
            <person name="Garcia-Fraile P."/>
        </authorList>
    </citation>
    <scope>NUCLEOTIDE SEQUENCE [LARGE SCALE GENOMIC DNA]</scope>
    <source>
        <strain evidence="4 5">CDVBN77</strain>
    </source>
</reference>
<proteinExistence type="predicted"/>
<dbReference type="Gene3D" id="3.30.43.10">
    <property type="entry name" value="Uridine Diphospho-n-acetylenolpyruvylglucosamine Reductase, domain 2"/>
    <property type="match status" value="1"/>
</dbReference>
<keyword evidence="1" id="KW-0285">Flavoprotein</keyword>
<keyword evidence="2" id="KW-0274">FAD</keyword>
<dbReference type="InterPro" id="IPR016166">
    <property type="entry name" value="FAD-bd_PCMH"/>
</dbReference>
<sequence length="324" mass="33825">MRSFEFLQAHSVEEALALLALPSTKALAGGTTLVDLMKLGVEAPARLVDIQALPLTEIAVTGETLRIGALASNSAVAADPSVRRLCPALCDALLSGASGQIRNAATMGGNLLQRTRCPFFRSHDWPCNKREPGSGCPAHEGADAHHAVLGTSDACLAVHPSDLAVALLALDAEIGIRAGHAARQVSLAAFYRLPGETPHLETIIGAGELITHIDVPITPLAATSRYLKLRGRASYEFASASVATALHCENGRVVELAVALGGLGTVPWRDRQAETLLIGGPLSEAVINRFCDALLAPARASAANAYKLALARGAIRRMLESASC</sequence>
<comment type="caution">
    <text evidence="4">The sequence shown here is derived from an EMBL/GenBank/DDBJ whole genome shotgun (WGS) entry which is preliminary data.</text>
</comment>
<dbReference type="InterPro" id="IPR016167">
    <property type="entry name" value="FAD-bd_PCMH_sub1"/>
</dbReference>
<dbReference type="SUPFAM" id="SSF56176">
    <property type="entry name" value="FAD-binding/transporter-associated domain-like"/>
    <property type="match status" value="1"/>
</dbReference>
<dbReference type="GO" id="GO:0016491">
    <property type="term" value="F:oxidoreductase activity"/>
    <property type="evidence" value="ECO:0007669"/>
    <property type="project" value="InterPro"/>
</dbReference>
<evidence type="ECO:0000313" key="4">
    <source>
        <dbReference type="EMBL" id="KAB0268039.1"/>
    </source>
</evidence>
<organism evidence="4 5">
    <name type="scientific">Microvirga brassicacearum</name>
    <dbReference type="NCBI Taxonomy" id="2580413"/>
    <lineage>
        <taxon>Bacteria</taxon>
        <taxon>Pseudomonadati</taxon>
        <taxon>Pseudomonadota</taxon>
        <taxon>Alphaproteobacteria</taxon>
        <taxon>Hyphomicrobiales</taxon>
        <taxon>Methylobacteriaceae</taxon>
        <taxon>Microvirga</taxon>
    </lineage>
</organism>
<evidence type="ECO:0000313" key="5">
    <source>
        <dbReference type="Proteomes" id="UP000325684"/>
    </source>
</evidence>
<dbReference type="InterPro" id="IPR016169">
    <property type="entry name" value="FAD-bd_PCMH_sub2"/>
</dbReference>
<accession>A0A5N3PE95</accession>
<evidence type="ECO:0000259" key="3">
    <source>
        <dbReference type="PROSITE" id="PS51387"/>
    </source>
</evidence>
<dbReference type="InterPro" id="IPR036683">
    <property type="entry name" value="CO_DH_flav_C_dom_sf"/>
</dbReference>
<dbReference type="SUPFAM" id="SSF55447">
    <property type="entry name" value="CO dehydrogenase flavoprotein C-terminal domain-like"/>
    <property type="match status" value="1"/>
</dbReference>
<dbReference type="EMBL" id="VCMV01000009">
    <property type="protein sequence ID" value="KAB0268039.1"/>
    <property type="molecule type" value="Genomic_DNA"/>
</dbReference>
<protein>
    <submittedName>
        <fullName evidence="4">Xanthine dehydrogenase family protein subunit M</fullName>
    </submittedName>
</protein>